<dbReference type="RefSeq" id="WP_007914479.1">
    <property type="nucleotide sequence ID" value="NZ_ADVG01000003.1"/>
</dbReference>
<proteinExistence type="predicted"/>
<name>D6TT82_KTERA</name>
<keyword evidence="1" id="KW-1133">Transmembrane helix</keyword>
<reference evidence="2 3" key="1">
    <citation type="journal article" date="2011" name="Stand. Genomic Sci.">
        <title>Non-contiguous finished genome sequence and contextual data of the filamentous soil bacterium Ktedonobacter racemifer type strain (SOSP1-21).</title>
        <authorList>
            <person name="Chang Y.J."/>
            <person name="Land M."/>
            <person name="Hauser L."/>
            <person name="Chertkov O."/>
            <person name="Del Rio T.G."/>
            <person name="Nolan M."/>
            <person name="Copeland A."/>
            <person name="Tice H."/>
            <person name="Cheng J.F."/>
            <person name="Lucas S."/>
            <person name="Han C."/>
            <person name="Goodwin L."/>
            <person name="Pitluck S."/>
            <person name="Ivanova N."/>
            <person name="Ovchinikova G."/>
            <person name="Pati A."/>
            <person name="Chen A."/>
            <person name="Palaniappan K."/>
            <person name="Mavromatis K."/>
            <person name="Liolios K."/>
            <person name="Brettin T."/>
            <person name="Fiebig A."/>
            <person name="Rohde M."/>
            <person name="Abt B."/>
            <person name="Goker M."/>
            <person name="Detter J.C."/>
            <person name="Woyke T."/>
            <person name="Bristow J."/>
            <person name="Eisen J.A."/>
            <person name="Markowitz V."/>
            <person name="Hugenholtz P."/>
            <person name="Kyrpides N.C."/>
            <person name="Klenk H.P."/>
            <person name="Lapidus A."/>
        </authorList>
    </citation>
    <scope>NUCLEOTIDE SEQUENCE [LARGE SCALE GENOMIC DNA]</scope>
    <source>
        <strain evidence="3">DSM 44963</strain>
    </source>
</reference>
<dbReference type="eggNOG" id="ENOG502ZJZ3">
    <property type="taxonomic scope" value="Bacteria"/>
</dbReference>
<dbReference type="STRING" id="485913.Krac_4625"/>
<protein>
    <recommendedName>
        <fullName evidence="4">LemA family protein</fullName>
    </recommendedName>
</protein>
<organism evidence="2 3">
    <name type="scientific">Ktedonobacter racemifer DSM 44963</name>
    <dbReference type="NCBI Taxonomy" id="485913"/>
    <lineage>
        <taxon>Bacteria</taxon>
        <taxon>Bacillati</taxon>
        <taxon>Chloroflexota</taxon>
        <taxon>Ktedonobacteria</taxon>
        <taxon>Ktedonobacterales</taxon>
        <taxon>Ktedonobacteraceae</taxon>
        <taxon>Ktedonobacter</taxon>
    </lineage>
</organism>
<keyword evidence="1" id="KW-0812">Transmembrane</keyword>
<feature type="transmembrane region" description="Helical" evidence="1">
    <location>
        <begin position="7"/>
        <end position="26"/>
    </location>
</feature>
<sequence>MKIARYATWIALGIGVAIFLVAYYLLTSAGWSLWIALGIAAIVSLCTSGASWLLLDRRSEREARFDTYLDEAEQKVRLVQLKLRQINVFAAQIRHQATATLLGQICHDVDQLITRVRAKNAAELLSSTERIDNYLQQVVSVTEKYVDIEAYPRYYKDPAVKRELIQQGLQSFDEYIVASTIALEDGDTFALDVDVQMLDAAKYRRLA</sequence>
<evidence type="ECO:0008006" key="4">
    <source>
        <dbReference type="Google" id="ProtNLM"/>
    </source>
</evidence>
<dbReference type="Pfam" id="PF10112">
    <property type="entry name" value="Halogen_Hydrol"/>
    <property type="match status" value="1"/>
</dbReference>
<evidence type="ECO:0000313" key="2">
    <source>
        <dbReference type="EMBL" id="EFH83633.1"/>
    </source>
</evidence>
<evidence type="ECO:0000256" key="1">
    <source>
        <dbReference type="SAM" id="Phobius"/>
    </source>
</evidence>
<comment type="caution">
    <text evidence="2">The sequence shown here is derived from an EMBL/GenBank/DDBJ whole genome shotgun (WGS) entry which is preliminary data.</text>
</comment>
<accession>D6TT82</accession>
<feature type="transmembrane region" description="Helical" evidence="1">
    <location>
        <begin position="32"/>
        <end position="55"/>
    </location>
</feature>
<dbReference type="AlphaFoldDB" id="D6TT82"/>
<dbReference type="InterPro" id="IPR018770">
    <property type="entry name" value="ChloroindolylP_hydrolase"/>
</dbReference>
<keyword evidence="1" id="KW-0472">Membrane</keyword>
<dbReference type="EMBL" id="ADVG01000003">
    <property type="protein sequence ID" value="EFH83633.1"/>
    <property type="molecule type" value="Genomic_DNA"/>
</dbReference>
<dbReference type="InParanoid" id="D6TT82"/>
<gene>
    <name evidence="2" type="ORF">Krac_4625</name>
</gene>
<evidence type="ECO:0000313" key="3">
    <source>
        <dbReference type="Proteomes" id="UP000004508"/>
    </source>
</evidence>
<dbReference type="Proteomes" id="UP000004508">
    <property type="component" value="Unassembled WGS sequence"/>
</dbReference>
<keyword evidence="3" id="KW-1185">Reference proteome</keyword>